<dbReference type="SUPFAM" id="SSF47336">
    <property type="entry name" value="ACP-like"/>
    <property type="match status" value="1"/>
</dbReference>
<dbReference type="PROSITE" id="PS50075">
    <property type="entry name" value="CARRIER"/>
    <property type="match status" value="1"/>
</dbReference>
<keyword evidence="3" id="KW-1185">Reference proteome</keyword>
<dbReference type="InterPro" id="IPR036736">
    <property type="entry name" value="ACP-like_sf"/>
</dbReference>
<reference evidence="2 3" key="1">
    <citation type="submission" date="2014-04" db="EMBL/GenBank/DDBJ databases">
        <title>Aquimarina sp. 22II-S11-z7 Genome Sequencing.</title>
        <authorList>
            <person name="Lai Q."/>
        </authorList>
    </citation>
    <scope>NUCLEOTIDE SEQUENCE [LARGE SCALE GENOMIC DNA]</scope>
    <source>
        <strain evidence="2 3">22II-S11-z7</strain>
    </source>
</reference>
<evidence type="ECO:0000313" key="2">
    <source>
        <dbReference type="EMBL" id="EZH75312.1"/>
    </source>
</evidence>
<name>A0A023BYZ9_9FLAO</name>
<gene>
    <name evidence="2" type="ORF">ATO12_00620</name>
</gene>
<evidence type="ECO:0000313" key="3">
    <source>
        <dbReference type="Proteomes" id="UP000023541"/>
    </source>
</evidence>
<dbReference type="EMBL" id="AQRA01000001">
    <property type="protein sequence ID" value="EZH75312.1"/>
    <property type="molecule type" value="Genomic_DNA"/>
</dbReference>
<accession>A0A023BYZ9</accession>
<organism evidence="2 3">
    <name type="scientific">Aquimarina atlantica</name>
    <dbReference type="NCBI Taxonomy" id="1317122"/>
    <lineage>
        <taxon>Bacteria</taxon>
        <taxon>Pseudomonadati</taxon>
        <taxon>Bacteroidota</taxon>
        <taxon>Flavobacteriia</taxon>
        <taxon>Flavobacteriales</taxon>
        <taxon>Flavobacteriaceae</taxon>
        <taxon>Aquimarina</taxon>
    </lineage>
</organism>
<sequence length="79" mass="8964">METTEIKEKISEALVSVLGHSNFETNDELTAQDVDGWDSLSHMMIITKIEEQFDIKFKLRDLNKLKNLGSLVSVIQGKI</sequence>
<protein>
    <submittedName>
        <fullName evidence="2">Acyl carrier protein</fullName>
    </submittedName>
</protein>
<dbReference type="OrthoDB" id="9811033at2"/>
<dbReference type="STRING" id="1317122.ATO12_00620"/>
<dbReference type="Proteomes" id="UP000023541">
    <property type="component" value="Unassembled WGS sequence"/>
</dbReference>
<dbReference type="eggNOG" id="COG0236">
    <property type="taxonomic scope" value="Bacteria"/>
</dbReference>
<dbReference type="AlphaFoldDB" id="A0A023BYZ9"/>
<dbReference type="Gene3D" id="1.10.1200.10">
    <property type="entry name" value="ACP-like"/>
    <property type="match status" value="1"/>
</dbReference>
<comment type="caution">
    <text evidence="2">The sequence shown here is derived from an EMBL/GenBank/DDBJ whole genome shotgun (WGS) entry which is preliminary data.</text>
</comment>
<feature type="domain" description="Carrier" evidence="1">
    <location>
        <begin position="1"/>
        <end position="79"/>
    </location>
</feature>
<proteinExistence type="predicted"/>
<dbReference type="RefSeq" id="WP_034237688.1">
    <property type="nucleotide sequence ID" value="NZ_AQRA01000001.1"/>
</dbReference>
<dbReference type="Pfam" id="PF00550">
    <property type="entry name" value="PP-binding"/>
    <property type="match status" value="1"/>
</dbReference>
<evidence type="ECO:0000259" key="1">
    <source>
        <dbReference type="PROSITE" id="PS50075"/>
    </source>
</evidence>
<dbReference type="InterPro" id="IPR009081">
    <property type="entry name" value="PP-bd_ACP"/>
</dbReference>